<dbReference type="RefSeq" id="WP_026640850.1">
    <property type="nucleotide sequence ID" value="NZ_NEVI01000001.1"/>
</dbReference>
<dbReference type="EMBL" id="NEVK01000001">
    <property type="protein sequence ID" value="OZI27589.1"/>
    <property type="molecule type" value="Genomic_DNA"/>
</dbReference>
<dbReference type="Proteomes" id="UP000216947">
    <property type="component" value="Unassembled WGS sequence"/>
</dbReference>
<dbReference type="SUPFAM" id="SSF51735">
    <property type="entry name" value="NAD(P)-binding Rossmann-fold domains"/>
    <property type="match status" value="1"/>
</dbReference>
<dbReference type="PANTHER" id="PTHR43677">
    <property type="entry name" value="SHORT-CHAIN DEHYDROGENASE/REDUCTASE"/>
    <property type="match status" value="1"/>
</dbReference>
<evidence type="ECO:0000313" key="2">
    <source>
        <dbReference type="EMBL" id="OZI27589.1"/>
    </source>
</evidence>
<dbReference type="InterPro" id="IPR011032">
    <property type="entry name" value="GroES-like_sf"/>
</dbReference>
<evidence type="ECO:0000259" key="1">
    <source>
        <dbReference type="SMART" id="SM00829"/>
    </source>
</evidence>
<dbReference type="InterPro" id="IPR020843">
    <property type="entry name" value="ER"/>
</dbReference>
<sequence>MRALVCERHGPVADVTVREIDNAPAPGPHEVTIEIEHASVSHATRLLIEGTYQSRPPLPFVPGTEAVGRVTARGSAVTRVAAGDRVVAVSRWGCYAQYLTLPEYTVYPVPEGLDLLKSLPVPISYGTAYTALLWRSGLQPGDTVLVLGAGSGVGLAAVEIATQAGAHVIACASTPDKRQAALTAGAAHAMAADAELPANVKALTHGRGADVVFDPVGGTAFEHSVRAAAANARMLSIGFASGQVPPVPLNLLLVKNISLHGFFYGRYLGWTPADERIAHAPALQRAMHTLLDWARTGRIRPAVTAVYPAADLALALDALESRRVIGKVALKIK</sequence>
<comment type="caution">
    <text evidence="2">The sequence shown here is derived from an EMBL/GenBank/DDBJ whole genome shotgun (WGS) entry which is preliminary data.</text>
</comment>
<dbReference type="GO" id="GO:0016491">
    <property type="term" value="F:oxidoreductase activity"/>
    <property type="evidence" value="ECO:0007669"/>
    <property type="project" value="InterPro"/>
</dbReference>
<dbReference type="InterPro" id="IPR013154">
    <property type="entry name" value="ADH-like_N"/>
</dbReference>
<dbReference type="SMART" id="SM00829">
    <property type="entry name" value="PKS_ER"/>
    <property type="match status" value="1"/>
</dbReference>
<organism evidence="2 3">
    <name type="scientific">Bordetella genomosp. 7</name>
    <dbReference type="NCBI Taxonomy" id="1416805"/>
    <lineage>
        <taxon>Bacteria</taxon>
        <taxon>Pseudomonadati</taxon>
        <taxon>Pseudomonadota</taxon>
        <taxon>Betaproteobacteria</taxon>
        <taxon>Burkholderiales</taxon>
        <taxon>Alcaligenaceae</taxon>
        <taxon>Bordetella</taxon>
    </lineage>
</organism>
<reference evidence="3" key="1">
    <citation type="submission" date="2017-05" db="EMBL/GenBank/DDBJ databases">
        <title>Complete and WGS of Bordetella genogroups.</title>
        <authorList>
            <person name="Spilker T."/>
            <person name="Lipuma J."/>
        </authorList>
    </citation>
    <scope>NUCLEOTIDE SEQUENCE [LARGE SCALE GENOMIC DNA]</scope>
    <source>
        <strain evidence="3">AU18089</strain>
    </source>
</reference>
<dbReference type="InterPro" id="IPR013149">
    <property type="entry name" value="ADH-like_C"/>
</dbReference>
<dbReference type="Pfam" id="PF08240">
    <property type="entry name" value="ADH_N"/>
    <property type="match status" value="1"/>
</dbReference>
<gene>
    <name evidence="2" type="ORF">CAL19_00750</name>
</gene>
<dbReference type="Gene3D" id="3.40.50.720">
    <property type="entry name" value="NAD(P)-binding Rossmann-like Domain"/>
    <property type="match status" value="1"/>
</dbReference>
<dbReference type="CDD" id="cd08241">
    <property type="entry name" value="QOR1"/>
    <property type="match status" value="1"/>
</dbReference>
<dbReference type="Gene3D" id="3.90.180.10">
    <property type="entry name" value="Medium-chain alcohol dehydrogenases, catalytic domain"/>
    <property type="match status" value="1"/>
</dbReference>
<dbReference type="OrthoDB" id="4190732at2"/>
<dbReference type="SUPFAM" id="SSF50129">
    <property type="entry name" value="GroES-like"/>
    <property type="match status" value="1"/>
</dbReference>
<name>A0A261RRD1_9BORD</name>
<accession>A0A261RRD1</accession>
<dbReference type="PANTHER" id="PTHR43677:SF4">
    <property type="entry name" value="QUINONE OXIDOREDUCTASE-LIKE PROTEIN 2"/>
    <property type="match status" value="1"/>
</dbReference>
<feature type="domain" description="Enoyl reductase (ER)" evidence="1">
    <location>
        <begin position="10"/>
        <end position="330"/>
    </location>
</feature>
<dbReference type="InterPro" id="IPR036291">
    <property type="entry name" value="NAD(P)-bd_dom_sf"/>
</dbReference>
<dbReference type="Pfam" id="PF00107">
    <property type="entry name" value="ADH_zinc_N"/>
    <property type="match status" value="1"/>
</dbReference>
<evidence type="ECO:0000313" key="3">
    <source>
        <dbReference type="Proteomes" id="UP000216947"/>
    </source>
</evidence>
<dbReference type="InterPro" id="IPR051397">
    <property type="entry name" value="Zn-ADH-like_protein"/>
</dbReference>
<dbReference type="AlphaFoldDB" id="A0A261RRD1"/>
<proteinExistence type="predicted"/>
<keyword evidence="3" id="KW-1185">Reference proteome</keyword>
<protein>
    <submittedName>
        <fullName evidence="2">NADPH:quinone reductase</fullName>
    </submittedName>
</protein>